<evidence type="ECO:0000259" key="2">
    <source>
        <dbReference type="Pfam" id="PF09811"/>
    </source>
</evidence>
<reference evidence="3 4" key="1">
    <citation type="journal article" date="2015" name="Proc. Natl. Acad. Sci. U.S.A.">
        <title>The resurrection genome of Boea hygrometrica: A blueprint for survival of dehydration.</title>
        <authorList>
            <person name="Xiao L."/>
            <person name="Yang G."/>
            <person name="Zhang L."/>
            <person name="Yang X."/>
            <person name="Zhao S."/>
            <person name="Ji Z."/>
            <person name="Zhou Q."/>
            <person name="Hu M."/>
            <person name="Wang Y."/>
            <person name="Chen M."/>
            <person name="Xu Y."/>
            <person name="Jin H."/>
            <person name="Xiao X."/>
            <person name="Hu G."/>
            <person name="Bao F."/>
            <person name="Hu Y."/>
            <person name="Wan P."/>
            <person name="Li L."/>
            <person name="Deng X."/>
            <person name="Kuang T."/>
            <person name="Xiang C."/>
            <person name="Zhu J.K."/>
            <person name="Oliver M.J."/>
            <person name="He Y."/>
        </authorList>
    </citation>
    <scope>NUCLEOTIDE SEQUENCE [LARGE SCALE GENOMIC DNA]</scope>
    <source>
        <strain evidence="4">cv. XS01</strain>
    </source>
</reference>
<evidence type="ECO:0000313" key="4">
    <source>
        <dbReference type="Proteomes" id="UP000250235"/>
    </source>
</evidence>
<accession>A0A2Z7A3T0</accession>
<keyword evidence="4" id="KW-1185">Reference proteome</keyword>
<dbReference type="AlphaFoldDB" id="A0A2Z7A3T0"/>
<dbReference type="PANTHER" id="PTHR28532:SF1">
    <property type="entry name" value="ORAL CANCER OVEREXPRESSED 1"/>
    <property type="match status" value="1"/>
</dbReference>
<gene>
    <name evidence="3" type="ORF">F511_45222</name>
</gene>
<name>A0A2Z7A3T0_9LAMI</name>
<dbReference type="OrthoDB" id="48036at2759"/>
<protein>
    <submittedName>
        <fullName evidence="3">Oral cancer-overexpressed protein 1</fullName>
    </submittedName>
</protein>
<dbReference type="EMBL" id="KV032294">
    <property type="protein sequence ID" value="KZV13615.1"/>
    <property type="molecule type" value="Genomic_DNA"/>
</dbReference>
<sequence>MDSIEDIFESSLNLEETHFKEGYDEGYADGLLSGKEEGHQVGLKTGFEVGEELGFYRGCVNIWNSAIRIDPACFSVRIQKTIKQMDDLLNKYPISDPENESISEIMDSLRLKYRAICATLNVKLDYNGYPKGSDGEKIVF</sequence>
<proteinExistence type="inferred from homology"/>
<organism evidence="3 4">
    <name type="scientific">Dorcoceras hygrometricum</name>
    <dbReference type="NCBI Taxonomy" id="472368"/>
    <lineage>
        <taxon>Eukaryota</taxon>
        <taxon>Viridiplantae</taxon>
        <taxon>Streptophyta</taxon>
        <taxon>Embryophyta</taxon>
        <taxon>Tracheophyta</taxon>
        <taxon>Spermatophyta</taxon>
        <taxon>Magnoliopsida</taxon>
        <taxon>eudicotyledons</taxon>
        <taxon>Gunneridae</taxon>
        <taxon>Pentapetalae</taxon>
        <taxon>asterids</taxon>
        <taxon>lamiids</taxon>
        <taxon>Lamiales</taxon>
        <taxon>Gesneriaceae</taxon>
        <taxon>Didymocarpoideae</taxon>
        <taxon>Trichosporeae</taxon>
        <taxon>Loxocarpinae</taxon>
        <taxon>Dorcoceras</taxon>
    </lineage>
</organism>
<dbReference type="Proteomes" id="UP000250235">
    <property type="component" value="Unassembled WGS sequence"/>
</dbReference>
<dbReference type="InterPro" id="IPR052436">
    <property type="entry name" value="LTO1_adapter"/>
</dbReference>
<feature type="domain" description="Essential protein Yae1 N-terminal" evidence="2">
    <location>
        <begin position="22"/>
        <end position="60"/>
    </location>
</feature>
<dbReference type="Pfam" id="PF09811">
    <property type="entry name" value="Yae1_N"/>
    <property type="match status" value="1"/>
</dbReference>
<comment type="similarity">
    <text evidence="1">Belongs to the LTO1 family.</text>
</comment>
<evidence type="ECO:0000256" key="1">
    <source>
        <dbReference type="ARBA" id="ARBA00038090"/>
    </source>
</evidence>
<evidence type="ECO:0000313" key="3">
    <source>
        <dbReference type="EMBL" id="KZV13615.1"/>
    </source>
</evidence>
<dbReference type="PANTHER" id="PTHR28532">
    <property type="entry name" value="GEO13458P1"/>
    <property type="match status" value="1"/>
</dbReference>
<dbReference type="InterPro" id="IPR019191">
    <property type="entry name" value="Essential_protein_Yae1_N"/>
</dbReference>